<feature type="domain" description="HTH cro/C1-type" evidence="1">
    <location>
        <begin position="11"/>
        <end position="65"/>
    </location>
</feature>
<sequence>MNTTTTILAELDEFRGKNHLNTNQLAKRSGLNPGTVSAILNNKRVLGVDQLDRITVAMNLPEGYFYEQYIEEYLNEVAPNWRRIRPFLYRCAELDKLHCIKSAVELLMDNLIYSPLLLEVAEDLFQQEKPMAAEILFESIAIGERNQHSERLAFCHYRLFLIRQGSNHEQNYQSALQFEPFVDRLDEIEVLDALKDLANTYRSLHRWDKVYTTATKLHHLAKVQYSLVHSREVKATNKKPTRPLFFYVAYSNLLIGGFHQDEGNYELAAEKANEYADLDWVKETDEESLHWKALFMEWAKANIFLAKLMSGHTHLLTDYVEFIGPKKIEITRGLWNIMIVANRYGVDVDHILVRFDTAISNFLEQKGNEVYNDQNTSDQQVGLLCELAQYYLNRDKFDMGFRYLLEGLEKSTILNDEGSMLRLIRLMERFRRFASDETEIEYHNLIEMGEKHEANNVLVVCK</sequence>
<proteinExistence type="predicted"/>
<dbReference type="Proteomes" id="UP001580346">
    <property type="component" value="Unassembled WGS sequence"/>
</dbReference>
<dbReference type="CDD" id="cd00093">
    <property type="entry name" value="HTH_XRE"/>
    <property type="match status" value="1"/>
</dbReference>
<evidence type="ECO:0000313" key="3">
    <source>
        <dbReference type="Proteomes" id="UP001580346"/>
    </source>
</evidence>
<dbReference type="InterPro" id="IPR010982">
    <property type="entry name" value="Lambda_DNA-bd_dom_sf"/>
</dbReference>
<name>A0ABV5AYN2_9BACL</name>
<evidence type="ECO:0000259" key="1">
    <source>
        <dbReference type="PROSITE" id="PS50943"/>
    </source>
</evidence>
<gene>
    <name evidence="2" type="ORF">ACE41H_21355</name>
</gene>
<dbReference type="InterPro" id="IPR001387">
    <property type="entry name" value="Cro/C1-type_HTH"/>
</dbReference>
<dbReference type="Gene3D" id="1.10.260.40">
    <property type="entry name" value="lambda repressor-like DNA-binding domains"/>
    <property type="match status" value="1"/>
</dbReference>
<dbReference type="SUPFAM" id="SSF47413">
    <property type="entry name" value="lambda repressor-like DNA-binding domains"/>
    <property type="match status" value="1"/>
</dbReference>
<protein>
    <submittedName>
        <fullName evidence="2">Helix-turn-helix domain-containing protein</fullName>
    </submittedName>
</protein>
<comment type="caution">
    <text evidence="2">The sequence shown here is derived from an EMBL/GenBank/DDBJ whole genome shotgun (WGS) entry which is preliminary data.</text>
</comment>
<keyword evidence="3" id="KW-1185">Reference proteome</keyword>
<dbReference type="PROSITE" id="PS50943">
    <property type="entry name" value="HTH_CROC1"/>
    <property type="match status" value="1"/>
</dbReference>
<dbReference type="EMBL" id="JBHHMI010000029">
    <property type="protein sequence ID" value="MFB5269312.1"/>
    <property type="molecule type" value="Genomic_DNA"/>
</dbReference>
<dbReference type="SMART" id="SM00530">
    <property type="entry name" value="HTH_XRE"/>
    <property type="match status" value="1"/>
</dbReference>
<organism evidence="2 3">
    <name type="scientific">Paenibacillus enshidis</name>
    <dbReference type="NCBI Taxonomy" id="1458439"/>
    <lineage>
        <taxon>Bacteria</taxon>
        <taxon>Bacillati</taxon>
        <taxon>Bacillota</taxon>
        <taxon>Bacilli</taxon>
        <taxon>Bacillales</taxon>
        <taxon>Paenibacillaceae</taxon>
        <taxon>Paenibacillus</taxon>
    </lineage>
</organism>
<accession>A0ABV5AYN2</accession>
<evidence type="ECO:0000313" key="2">
    <source>
        <dbReference type="EMBL" id="MFB5269312.1"/>
    </source>
</evidence>
<reference evidence="2 3" key="1">
    <citation type="submission" date="2024-09" db="EMBL/GenBank/DDBJ databases">
        <title>Paenibacillus zeirhizospherea sp. nov., isolated from surface of the maize (Zea mays) roots in a horticulture field, Hungary.</title>
        <authorList>
            <person name="Marton D."/>
            <person name="Farkas M."/>
            <person name="Bedics A."/>
            <person name="Toth E."/>
            <person name="Tancsics A."/>
            <person name="Boka K."/>
            <person name="Maroti G."/>
            <person name="Kriszt B."/>
            <person name="Cserhati M."/>
        </authorList>
    </citation>
    <scope>NUCLEOTIDE SEQUENCE [LARGE SCALE GENOMIC DNA]</scope>
    <source>
        <strain evidence="2 3">KCTC 33519</strain>
    </source>
</reference>
<dbReference type="RefSeq" id="WP_375357585.1">
    <property type="nucleotide sequence ID" value="NZ_JBHHMI010000029.1"/>
</dbReference>